<dbReference type="Pfam" id="PF00440">
    <property type="entry name" value="TetR_N"/>
    <property type="match status" value="1"/>
</dbReference>
<keyword evidence="1 2" id="KW-0238">DNA-binding</keyword>
<dbReference type="PRINTS" id="PR00455">
    <property type="entry name" value="HTHTETR"/>
</dbReference>
<dbReference type="Proteomes" id="UP000655751">
    <property type="component" value="Unassembled WGS sequence"/>
</dbReference>
<dbReference type="PROSITE" id="PS50977">
    <property type="entry name" value="HTH_TETR_2"/>
    <property type="match status" value="1"/>
</dbReference>
<dbReference type="GO" id="GO:0000976">
    <property type="term" value="F:transcription cis-regulatory region binding"/>
    <property type="evidence" value="ECO:0007669"/>
    <property type="project" value="TreeGrafter"/>
</dbReference>
<dbReference type="InterPro" id="IPR001647">
    <property type="entry name" value="HTH_TetR"/>
</dbReference>
<feature type="DNA-binding region" description="H-T-H motif" evidence="2">
    <location>
        <begin position="20"/>
        <end position="39"/>
    </location>
</feature>
<keyword evidence="5" id="KW-1185">Reference proteome</keyword>
<evidence type="ECO:0000313" key="4">
    <source>
        <dbReference type="EMBL" id="MBH0776283.1"/>
    </source>
</evidence>
<comment type="caution">
    <text evidence="4">The sequence shown here is derived from an EMBL/GenBank/DDBJ whole genome shotgun (WGS) entry which is preliminary data.</text>
</comment>
<dbReference type="InterPro" id="IPR050109">
    <property type="entry name" value="HTH-type_TetR-like_transc_reg"/>
</dbReference>
<dbReference type="EMBL" id="JADMLG010000003">
    <property type="protein sequence ID" value="MBH0776283.1"/>
    <property type="molecule type" value="Genomic_DNA"/>
</dbReference>
<gene>
    <name evidence="4" type="ORF">IT779_08310</name>
</gene>
<organism evidence="4 5">
    <name type="scientific">Nocardia bovistercoris</name>
    <dbReference type="NCBI Taxonomy" id="2785916"/>
    <lineage>
        <taxon>Bacteria</taxon>
        <taxon>Bacillati</taxon>
        <taxon>Actinomycetota</taxon>
        <taxon>Actinomycetes</taxon>
        <taxon>Mycobacteriales</taxon>
        <taxon>Nocardiaceae</taxon>
        <taxon>Nocardia</taxon>
    </lineage>
</organism>
<dbReference type="PANTHER" id="PTHR30055:SF223">
    <property type="entry name" value="HTH-TYPE TRANSCRIPTIONAL REGULATOR UIDR"/>
    <property type="match status" value="1"/>
</dbReference>
<sequence>MDVILEAAAQVFDREGLRATTNRVAERAGVSIGSLYQYFPDKQAVLHALAERHIRETDARLRVLFARLRAECPPFEQTTREVLELVVEAHRGRPGLHRLMHRLAPRSVTELDAIDEFEDRVAAEIAFHLRRCERGGDDTERLARTVVHAVDAHLHRVMVRDEMSVDTLRELVERLIAEP</sequence>
<dbReference type="InterPro" id="IPR009057">
    <property type="entry name" value="Homeodomain-like_sf"/>
</dbReference>
<dbReference type="AlphaFoldDB" id="A0A931IAH6"/>
<evidence type="ECO:0000259" key="3">
    <source>
        <dbReference type="PROSITE" id="PS50977"/>
    </source>
</evidence>
<dbReference type="Gene3D" id="1.10.357.10">
    <property type="entry name" value="Tetracycline Repressor, domain 2"/>
    <property type="match status" value="1"/>
</dbReference>
<dbReference type="Pfam" id="PF17918">
    <property type="entry name" value="TetR_C_15"/>
    <property type="match status" value="1"/>
</dbReference>
<dbReference type="PANTHER" id="PTHR30055">
    <property type="entry name" value="HTH-TYPE TRANSCRIPTIONAL REGULATOR RUTR"/>
    <property type="match status" value="1"/>
</dbReference>
<dbReference type="GO" id="GO:0003700">
    <property type="term" value="F:DNA-binding transcription factor activity"/>
    <property type="evidence" value="ECO:0007669"/>
    <property type="project" value="TreeGrafter"/>
</dbReference>
<dbReference type="PROSITE" id="PS01081">
    <property type="entry name" value="HTH_TETR_1"/>
    <property type="match status" value="1"/>
</dbReference>
<proteinExistence type="predicted"/>
<evidence type="ECO:0000313" key="5">
    <source>
        <dbReference type="Proteomes" id="UP000655751"/>
    </source>
</evidence>
<dbReference type="SUPFAM" id="SSF46689">
    <property type="entry name" value="Homeodomain-like"/>
    <property type="match status" value="1"/>
</dbReference>
<name>A0A931IAH6_9NOCA</name>
<dbReference type="InterPro" id="IPR041669">
    <property type="entry name" value="TetR_C_15"/>
</dbReference>
<dbReference type="InterPro" id="IPR023772">
    <property type="entry name" value="DNA-bd_HTH_TetR-type_CS"/>
</dbReference>
<evidence type="ECO:0000256" key="1">
    <source>
        <dbReference type="ARBA" id="ARBA00023125"/>
    </source>
</evidence>
<protein>
    <submittedName>
        <fullName evidence="4">Helix-turn-helix transcriptional regulator</fullName>
    </submittedName>
</protein>
<accession>A0A931IAH6</accession>
<feature type="domain" description="HTH tetR-type" evidence="3">
    <location>
        <begin position="1"/>
        <end position="57"/>
    </location>
</feature>
<evidence type="ECO:0000256" key="2">
    <source>
        <dbReference type="PROSITE-ProRule" id="PRU00335"/>
    </source>
</evidence>
<reference evidence="4" key="1">
    <citation type="submission" date="2020-11" db="EMBL/GenBank/DDBJ databases">
        <title>Nocardia NEAU-351.nov., a novel actinomycete isolated from the cow dung.</title>
        <authorList>
            <person name="Zhang X."/>
        </authorList>
    </citation>
    <scope>NUCLEOTIDE SEQUENCE</scope>
    <source>
        <strain evidence="4">NEAU-351</strain>
    </source>
</reference>